<reference evidence="1 2" key="1">
    <citation type="submission" date="2024-12" db="EMBL/GenBank/DDBJ databases">
        <authorList>
            <person name="Hu S."/>
        </authorList>
    </citation>
    <scope>NUCLEOTIDE SEQUENCE [LARGE SCALE GENOMIC DNA]</scope>
    <source>
        <strain evidence="1 2">THG-T11</strain>
    </source>
</reference>
<comment type="caution">
    <text evidence="1">The sequence shown here is derived from an EMBL/GenBank/DDBJ whole genome shotgun (WGS) entry which is preliminary data.</text>
</comment>
<gene>
    <name evidence="1" type="ORF">E6A44_001110</name>
</gene>
<evidence type="ECO:0008006" key="3">
    <source>
        <dbReference type="Google" id="ProtNLM"/>
    </source>
</evidence>
<dbReference type="PROSITE" id="PS51257">
    <property type="entry name" value="PROKAR_LIPOPROTEIN"/>
    <property type="match status" value="1"/>
</dbReference>
<organism evidence="1 2">
    <name type="scientific">Pedobacter ureilyticus</name>
    <dbReference type="NCBI Taxonomy" id="1393051"/>
    <lineage>
        <taxon>Bacteria</taxon>
        <taxon>Pseudomonadati</taxon>
        <taxon>Bacteroidota</taxon>
        <taxon>Sphingobacteriia</taxon>
        <taxon>Sphingobacteriales</taxon>
        <taxon>Sphingobacteriaceae</taxon>
        <taxon>Pedobacter</taxon>
    </lineage>
</organism>
<evidence type="ECO:0000313" key="1">
    <source>
        <dbReference type="EMBL" id="MFN0254153.1"/>
    </source>
</evidence>
<keyword evidence="2" id="KW-1185">Reference proteome</keyword>
<dbReference type="EMBL" id="SSHJ02000001">
    <property type="protein sequence ID" value="MFN0254153.1"/>
    <property type="molecule type" value="Genomic_DNA"/>
</dbReference>
<accession>A0ABW9J2Z5</accession>
<sequence length="323" mass="36476">MKYFCIVLIITLASCGQTSSTTDESEVISADTVKGNENNIPAKSTDRTVKFLWRDKNSAMIIDKEFCKTITTPEKAALGYVATFIGNECSWDGAYTENRSNLKCEILTALGLGYQCSEKHLGFLRNWFRDDAKSLKELENCPTTPNTATIQDTFDEITITTKGNKISIFFKANGVNLREETSWSWSETNDFEVTGDKIKLVKKDKSAIDQQTFGIDKHQPKERDFSKMKNQSLVISCGSGCAMTYNVKAIKEINSASIKVTFEVDLYENQKLTENYPETYIFHYGNINTIERVNDTGKNENIADTFMPAALETFREFGKKLIQ</sequence>
<dbReference type="Proteomes" id="UP001517247">
    <property type="component" value="Unassembled WGS sequence"/>
</dbReference>
<name>A0ABW9J2Z5_9SPHI</name>
<protein>
    <recommendedName>
        <fullName evidence="3">DUF4280 domain-containing protein</fullName>
    </recommendedName>
</protein>
<evidence type="ECO:0000313" key="2">
    <source>
        <dbReference type="Proteomes" id="UP001517247"/>
    </source>
</evidence>
<proteinExistence type="predicted"/>
<dbReference type="RefSeq" id="WP_211659800.1">
    <property type="nucleotide sequence ID" value="NZ_SSHJ02000001.1"/>
</dbReference>